<dbReference type="RefSeq" id="WP_104564637.1">
    <property type="nucleotide sequence ID" value="NZ_MDSK01000067.1"/>
</dbReference>
<protein>
    <submittedName>
        <fullName evidence="1">Uncharacterized protein</fullName>
    </submittedName>
</protein>
<evidence type="ECO:0000313" key="2">
    <source>
        <dbReference type="Proteomes" id="UP000238049"/>
    </source>
</evidence>
<sequence>MSRYTATIRSLADEHRADPAGTIGYDRMLRTYFAQGFPASAGEDHALWIGCCLEEFPTLASLYEGAVAEGYAIEDVSVEMVTAMASEASTPAGPSVAERFGLVT</sequence>
<dbReference type="GeneID" id="79391436"/>
<proteinExistence type="predicted"/>
<dbReference type="AlphaFoldDB" id="A0A2S6ZNJ0"/>
<gene>
    <name evidence="1" type="ORF">XarbCFBP7409_20345</name>
</gene>
<accession>A0A2S6ZNJ0</accession>
<dbReference type="Proteomes" id="UP000238049">
    <property type="component" value="Unassembled WGS sequence"/>
</dbReference>
<name>A0A2S6ZNJ0_9XANT</name>
<organism evidence="1 2">
    <name type="scientific">Xanthomonas arboricola pv. guizotiae</name>
    <dbReference type="NCBI Taxonomy" id="487867"/>
    <lineage>
        <taxon>Bacteria</taxon>
        <taxon>Pseudomonadati</taxon>
        <taxon>Pseudomonadota</taxon>
        <taxon>Gammaproteobacteria</taxon>
        <taxon>Lysobacterales</taxon>
        <taxon>Lysobacteraceae</taxon>
        <taxon>Xanthomonas</taxon>
    </lineage>
</organism>
<reference evidence="1 2" key="1">
    <citation type="submission" date="2016-08" db="EMBL/GenBank/DDBJ databases">
        <title>Evolution of the type three secretion system and type three effector repertoires in Xanthomonas.</title>
        <authorList>
            <person name="Merda D."/>
            <person name="Briand M."/>
            <person name="Bosis E."/>
            <person name="Rousseau C."/>
            <person name="Portier P."/>
            <person name="Jacques M.-A."/>
            <person name="Fischer-Le Saux M."/>
        </authorList>
    </citation>
    <scope>NUCLEOTIDE SEQUENCE [LARGE SCALE GENOMIC DNA]</scope>
    <source>
        <strain evidence="1 2">CFBP 7409</strain>
    </source>
</reference>
<comment type="caution">
    <text evidence="1">The sequence shown here is derived from an EMBL/GenBank/DDBJ whole genome shotgun (WGS) entry which is preliminary data.</text>
</comment>
<evidence type="ECO:0000313" key="1">
    <source>
        <dbReference type="EMBL" id="PPT93857.1"/>
    </source>
</evidence>
<dbReference type="EMBL" id="MDSL01000074">
    <property type="protein sequence ID" value="PPT93857.1"/>
    <property type="molecule type" value="Genomic_DNA"/>
</dbReference>